<evidence type="ECO:0000256" key="3">
    <source>
        <dbReference type="ARBA" id="ARBA00022475"/>
    </source>
</evidence>
<dbReference type="Proteomes" id="UP000780875">
    <property type="component" value="Unassembled WGS sequence"/>
</dbReference>
<proteinExistence type="inferred from homology"/>
<evidence type="ECO:0000256" key="5">
    <source>
        <dbReference type="ARBA" id="ARBA00022989"/>
    </source>
</evidence>
<evidence type="ECO:0000256" key="8">
    <source>
        <dbReference type="SAM" id="MobiDB-lite"/>
    </source>
</evidence>
<dbReference type="RefSeq" id="WP_224123740.1">
    <property type="nucleotide sequence ID" value="NZ_JAIQZJ010000008.1"/>
</dbReference>
<accession>A0ABS7UEX6</accession>
<dbReference type="CDD" id="cd06261">
    <property type="entry name" value="TM_PBP2"/>
    <property type="match status" value="1"/>
</dbReference>
<evidence type="ECO:0000256" key="7">
    <source>
        <dbReference type="RuleBase" id="RU363032"/>
    </source>
</evidence>
<keyword evidence="6 7" id="KW-0472">Membrane</keyword>
<evidence type="ECO:0000259" key="9">
    <source>
        <dbReference type="PROSITE" id="PS50928"/>
    </source>
</evidence>
<protein>
    <submittedName>
        <fullName evidence="10">ABC transporter permease</fullName>
    </submittedName>
</protein>
<feature type="domain" description="ABC transmembrane type-1" evidence="9">
    <location>
        <begin position="102"/>
        <end position="291"/>
    </location>
</feature>
<keyword evidence="11" id="KW-1185">Reference proteome</keyword>
<name>A0ABS7UEX6_9ACTN</name>
<gene>
    <name evidence="10" type="ORF">K8U61_14440</name>
</gene>
<evidence type="ECO:0000256" key="6">
    <source>
        <dbReference type="ARBA" id="ARBA00023136"/>
    </source>
</evidence>
<keyword evidence="2 7" id="KW-0813">Transport</keyword>
<keyword evidence="5 7" id="KW-1133">Transmembrane helix</keyword>
<dbReference type="InterPro" id="IPR050366">
    <property type="entry name" value="BP-dependent_transpt_permease"/>
</dbReference>
<feature type="transmembrane region" description="Helical" evidence="7">
    <location>
        <begin position="219"/>
        <end position="245"/>
    </location>
</feature>
<dbReference type="PANTHER" id="PTHR43386">
    <property type="entry name" value="OLIGOPEPTIDE TRANSPORT SYSTEM PERMEASE PROTEIN APPC"/>
    <property type="match status" value="1"/>
</dbReference>
<organism evidence="10 11">
    <name type="scientific">Nocardioides mangrovi</name>
    <dbReference type="NCBI Taxonomy" id="2874580"/>
    <lineage>
        <taxon>Bacteria</taxon>
        <taxon>Bacillati</taxon>
        <taxon>Actinomycetota</taxon>
        <taxon>Actinomycetes</taxon>
        <taxon>Propionibacteriales</taxon>
        <taxon>Nocardioidaceae</taxon>
        <taxon>Nocardioides</taxon>
    </lineage>
</organism>
<dbReference type="Pfam" id="PF00528">
    <property type="entry name" value="BPD_transp_1"/>
    <property type="match status" value="1"/>
</dbReference>
<feature type="compositionally biased region" description="Low complexity" evidence="8">
    <location>
        <begin position="1"/>
        <end position="18"/>
    </location>
</feature>
<evidence type="ECO:0000313" key="10">
    <source>
        <dbReference type="EMBL" id="MBZ5739370.1"/>
    </source>
</evidence>
<comment type="caution">
    <text evidence="10">The sequence shown here is derived from an EMBL/GenBank/DDBJ whole genome shotgun (WGS) entry which is preliminary data.</text>
</comment>
<evidence type="ECO:0000313" key="11">
    <source>
        <dbReference type="Proteomes" id="UP000780875"/>
    </source>
</evidence>
<comment type="similarity">
    <text evidence="7">Belongs to the binding-protein-dependent transport system permease family.</text>
</comment>
<feature type="transmembrane region" description="Helical" evidence="7">
    <location>
        <begin position="39"/>
        <end position="62"/>
    </location>
</feature>
<feature type="transmembrane region" description="Helical" evidence="7">
    <location>
        <begin position="265"/>
        <end position="289"/>
    </location>
</feature>
<evidence type="ECO:0000256" key="2">
    <source>
        <dbReference type="ARBA" id="ARBA00022448"/>
    </source>
</evidence>
<comment type="subcellular location">
    <subcellularLocation>
        <location evidence="1 7">Cell membrane</location>
        <topology evidence="1 7">Multi-pass membrane protein</topology>
    </subcellularLocation>
</comment>
<dbReference type="EMBL" id="JAIQZJ010000008">
    <property type="protein sequence ID" value="MBZ5739370.1"/>
    <property type="molecule type" value="Genomic_DNA"/>
</dbReference>
<keyword evidence="4 7" id="KW-0812">Transmembrane</keyword>
<keyword evidence="3" id="KW-1003">Cell membrane</keyword>
<dbReference type="Gene3D" id="1.10.3720.10">
    <property type="entry name" value="MetI-like"/>
    <property type="match status" value="1"/>
</dbReference>
<dbReference type="PROSITE" id="PS50928">
    <property type="entry name" value="ABC_TM1"/>
    <property type="match status" value="1"/>
</dbReference>
<feature type="region of interest" description="Disordered" evidence="8">
    <location>
        <begin position="1"/>
        <end position="35"/>
    </location>
</feature>
<feature type="transmembrane region" description="Helical" evidence="7">
    <location>
        <begin position="106"/>
        <end position="129"/>
    </location>
</feature>
<feature type="transmembrane region" description="Helical" evidence="7">
    <location>
        <begin position="165"/>
        <end position="183"/>
    </location>
</feature>
<dbReference type="InterPro" id="IPR035906">
    <property type="entry name" value="MetI-like_sf"/>
</dbReference>
<evidence type="ECO:0000256" key="4">
    <source>
        <dbReference type="ARBA" id="ARBA00022692"/>
    </source>
</evidence>
<dbReference type="PANTHER" id="PTHR43386:SF1">
    <property type="entry name" value="D,D-DIPEPTIDE TRANSPORT SYSTEM PERMEASE PROTEIN DDPC-RELATED"/>
    <property type="match status" value="1"/>
</dbReference>
<reference evidence="10 11" key="1">
    <citation type="submission" date="2021-09" db="EMBL/GenBank/DDBJ databases">
        <title>Whole genome sequence of Nocardioides sp. GBK3QG-3.</title>
        <authorList>
            <person name="Tuo L."/>
        </authorList>
    </citation>
    <scope>NUCLEOTIDE SEQUENCE [LARGE SCALE GENOMIC DNA]</scope>
    <source>
        <strain evidence="10 11">GBK3QG-3</strain>
    </source>
</reference>
<evidence type="ECO:0000256" key="1">
    <source>
        <dbReference type="ARBA" id="ARBA00004651"/>
    </source>
</evidence>
<sequence length="303" mass="31126">MPSSPDATTVPAPTAAAPARRRMLPLPSRPGRRGHEARPVGAVVALTLLGVVVLVALLGPALSPYSSITVSGPPDLAPFSAGHWLGTDHLGFDIATRVVEGARTSLYAACVVTLGSAVFGLALGTLAGMAGGWVDQVLMRLTDLFLAFPATIVAMAVAMGLGPSLSSSMIGIAVIWWPLYARLTRGEVRRVASSPHVEAARLSGTRGLTLVRRHVVPSVLPTVVVTASMDIGGVIAMLAGLAFIGLGSPEPAPELGLMASSGMQYILGSWWIAVIPGIAVGLLSLLFTYTGDALRSLLRGTGA</sequence>
<dbReference type="SUPFAM" id="SSF161098">
    <property type="entry name" value="MetI-like"/>
    <property type="match status" value="1"/>
</dbReference>
<dbReference type="InterPro" id="IPR000515">
    <property type="entry name" value="MetI-like"/>
</dbReference>